<evidence type="ECO:0000256" key="2">
    <source>
        <dbReference type="ARBA" id="ARBA00022833"/>
    </source>
</evidence>
<dbReference type="CDD" id="cd08240">
    <property type="entry name" value="6_hydroxyhexanoate_dh_like"/>
    <property type="match status" value="1"/>
</dbReference>
<sequence>MKTKSYQLRCYGTEPEPVTHELRMPEGRELVLEVEFAGVCHSDVYIMEGYQDLGDGERIDFAESSMPIPLTMGHEIVGRVVAAGPDADPSLIGARRLVYPWIGCGRCRSCRAGFENHCETPGTLGIFAQGGYARHVIVPEGRYLVDIGGIDPAWASTLACSGLTVFSALRQLMPVKPESSIAIIGAGGLGLMAVAVAKALGLEKIIVCDVSDDRLTVAQELGASAVVNTQDAVDVSATLREASEDSLYGVLDTVGLPATMNLAIDSVMKGAKIVLIGLQGGRIPLPLPTLPFKALSLIGTYTGSLGELEALVALAREGRLEAMPVWRREMSCLCDSLTRLKQRQVVGRIVLSPETV</sequence>
<dbReference type="SUPFAM" id="SSF51735">
    <property type="entry name" value="NAD(P)-binding Rossmann-fold domains"/>
    <property type="match status" value="1"/>
</dbReference>
<dbReference type="Pfam" id="PF08240">
    <property type="entry name" value="ADH_N"/>
    <property type="match status" value="1"/>
</dbReference>
<comment type="similarity">
    <text evidence="4">Belongs to the zinc-containing alcohol dehydrogenase family.</text>
</comment>
<dbReference type="PANTHER" id="PTHR43401">
    <property type="entry name" value="L-THREONINE 3-DEHYDROGENASE"/>
    <property type="match status" value="1"/>
</dbReference>
<dbReference type="SUPFAM" id="SSF50129">
    <property type="entry name" value="GroES-like"/>
    <property type="match status" value="1"/>
</dbReference>
<gene>
    <name evidence="6" type="ORF">FJU08_07400</name>
</gene>
<dbReference type="Proteomes" id="UP000318801">
    <property type="component" value="Unassembled WGS sequence"/>
</dbReference>
<evidence type="ECO:0000313" key="7">
    <source>
        <dbReference type="Proteomes" id="UP000318801"/>
    </source>
</evidence>
<dbReference type="InterPro" id="IPR013154">
    <property type="entry name" value="ADH-like_N"/>
</dbReference>
<dbReference type="PROSITE" id="PS00059">
    <property type="entry name" value="ADH_ZINC"/>
    <property type="match status" value="1"/>
</dbReference>
<feature type="domain" description="Enoyl reductase (ER)" evidence="5">
    <location>
        <begin position="12"/>
        <end position="351"/>
    </location>
</feature>
<reference evidence="6 7" key="1">
    <citation type="submission" date="2019-06" db="EMBL/GenBank/DDBJ databases">
        <authorList>
            <person name="Li M."/>
        </authorList>
    </citation>
    <scope>NUCLEOTIDE SEQUENCE [LARGE SCALE GENOMIC DNA]</scope>
    <source>
        <strain evidence="6 7">BGMRC2036</strain>
    </source>
</reference>
<organism evidence="6 7">
    <name type="scientific">Martelella alba</name>
    <dbReference type="NCBI Taxonomy" id="2590451"/>
    <lineage>
        <taxon>Bacteria</taxon>
        <taxon>Pseudomonadati</taxon>
        <taxon>Pseudomonadota</taxon>
        <taxon>Alphaproteobacteria</taxon>
        <taxon>Hyphomicrobiales</taxon>
        <taxon>Aurantimonadaceae</taxon>
        <taxon>Martelella</taxon>
    </lineage>
</organism>
<dbReference type="InterPro" id="IPR020843">
    <property type="entry name" value="ER"/>
</dbReference>
<dbReference type="GO" id="GO:0016616">
    <property type="term" value="F:oxidoreductase activity, acting on the CH-OH group of donors, NAD or NADP as acceptor"/>
    <property type="evidence" value="ECO:0007669"/>
    <property type="project" value="UniProtKB-ARBA"/>
</dbReference>
<keyword evidence="7" id="KW-1185">Reference proteome</keyword>
<dbReference type="GO" id="GO:0008270">
    <property type="term" value="F:zinc ion binding"/>
    <property type="evidence" value="ECO:0007669"/>
    <property type="project" value="InterPro"/>
</dbReference>
<evidence type="ECO:0000313" key="6">
    <source>
        <dbReference type="EMBL" id="TPW31569.1"/>
    </source>
</evidence>
<dbReference type="RefSeq" id="WP_141148339.1">
    <property type="nucleotide sequence ID" value="NZ_VHLG01000003.1"/>
</dbReference>
<dbReference type="Pfam" id="PF00107">
    <property type="entry name" value="ADH_zinc_N"/>
    <property type="match status" value="1"/>
</dbReference>
<keyword evidence="1 4" id="KW-0479">Metal-binding</keyword>
<evidence type="ECO:0000256" key="1">
    <source>
        <dbReference type="ARBA" id="ARBA00022723"/>
    </source>
</evidence>
<evidence type="ECO:0000256" key="3">
    <source>
        <dbReference type="ARBA" id="ARBA00023002"/>
    </source>
</evidence>
<dbReference type="InterPro" id="IPR011032">
    <property type="entry name" value="GroES-like_sf"/>
</dbReference>
<comment type="cofactor">
    <cofactor evidence="4">
        <name>Zn(2+)</name>
        <dbReference type="ChEBI" id="CHEBI:29105"/>
    </cofactor>
</comment>
<dbReference type="Gene3D" id="3.40.50.720">
    <property type="entry name" value="NAD(P)-binding Rossmann-like Domain"/>
    <property type="match status" value="1"/>
</dbReference>
<dbReference type="InterPro" id="IPR029752">
    <property type="entry name" value="D-isomer_DH_CS1"/>
</dbReference>
<dbReference type="InterPro" id="IPR036291">
    <property type="entry name" value="NAD(P)-bd_dom_sf"/>
</dbReference>
<dbReference type="PROSITE" id="PS00065">
    <property type="entry name" value="D_2_HYDROXYACID_DH_1"/>
    <property type="match status" value="1"/>
</dbReference>
<keyword evidence="2 4" id="KW-0862">Zinc</keyword>
<dbReference type="InterPro" id="IPR002328">
    <property type="entry name" value="ADH_Zn_CS"/>
</dbReference>
<dbReference type="InterPro" id="IPR013149">
    <property type="entry name" value="ADH-like_C"/>
</dbReference>
<dbReference type="Gene3D" id="3.90.180.10">
    <property type="entry name" value="Medium-chain alcohol dehydrogenases, catalytic domain"/>
    <property type="match status" value="1"/>
</dbReference>
<evidence type="ECO:0000256" key="4">
    <source>
        <dbReference type="RuleBase" id="RU361277"/>
    </source>
</evidence>
<dbReference type="EMBL" id="VHLG01000003">
    <property type="protein sequence ID" value="TPW31569.1"/>
    <property type="molecule type" value="Genomic_DNA"/>
</dbReference>
<dbReference type="PANTHER" id="PTHR43401:SF4">
    <property type="entry name" value="D-ARABINOSE 1-DEHYDROGENASE (NADP(+))"/>
    <property type="match status" value="1"/>
</dbReference>
<proteinExistence type="inferred from homology"/>
<accession>A0A506UFE7</accession>
<dbReference type="InterPro" id="IPR050129">
    <property type="entry name" value="Zn_alcohol_dh"/>
</dbReference>
<dbReference type="AlphaFoldDB" id="A0A506UFE7"/>
<dbReference type="SMART" id="SM00829">
    <property type="entry name" value="PKS_ER"/>
    <property type="match status" value="1"/>
</dbReference>
<evidence type="ECO:0000259" key="5">
    <source>
        <dbReference type="SMART" id="SM00829"/>
    </source>
</evidence>
<dbReference type="OrthoDB" id="9809185at2"/>
<keyword evidence="3" id="KW-0560">Oxidoreductase</keyword>
<protein>
    <submittedName>
        <fullName evidence="6">Zinc-binding dehydrogenase</fullName>
    </submittedName>
</protein>
<comment type="caution">
    <text evidence="6">The sequence shown here is derived from an EMBL/GenBank/DDBJ whole genome shotgun (WGS) entry which is preliminary data.</text>
</comment>
<name>A0A506UFE7_9HYPH</name>